<sequence>MSINLLHLLLARTFLSSAGQKCRLHFAGVQQRPGTVRCPQADYGADGIVKIPITSLFAGVQPTRSH</sequence>
<name>A0A9W4UQ55_9PLEO</name>
<evidence type="ECO:0008006" key="4">
    <source>
        <dbReference type="Google" id="ProtNLM"/>
    </source>
</evidence>
<feature type="signal peptide" evidence="1">
    <location>
        <begin position="1"/>
        <end position="19"/>
    </location>
</feature>
<keyword evidence="1" id="KW-0732">Signal</keyword>
<proteinExistence type="predicted"/>
<reference evidence="2" key="1">
    <citation type="submission" date="2023-01" db="EMBL/GenBank/DDBJ databases">
        <authorList>
            <person name="Van Ghelder C."/>
            <person name="Rancurel C."/>
        </authorList>
    </citation>
    <scope>NUCLEOTIDE SEQUENCE</scope>
    <source>
        <strain evidence="2">CNCM I-4278</strain>
    </source>
</reference>
<dbReference type="EMBL" id="CAOQHR010000010">
    <property type="protein sequence ID" value="CAI6340045.1"/>
    <property type="molecule type" value="Genomic_DNA"/>
</dbReference>
<feature type="chain" id="PRO_5040907222" description="Secreted protein" evidence="1">
    <location>
        <begin position="20"/>
        <end position="66"/>
    </location>
</feature>
<dbReference type="Proteomes" id="UP001152607">
    <property type="component" value="Unassembled WGS sequence"/>
</dbReference>
<protein>
    <recommendedName>
        <fullName evidence="4">Secreted protein</fullName>
    </recommendedName>
</protein>
<evidence type="ECO:0000313" key="2">
    <source>
        <dbReference type="EMBL" id="CAI6340045.1"/>
    </source>
</evidence>
<comment type="caution">
    <text evidence="2">The sequence shown here is derived from an EMBL/GenBank/DDBJ whole genome shotgun (WGS) entry which is preliminary data.</text>
</comment>
<gene>
    <name evidence="2" type="ORF">PDIGIT_LOCUS13213</name>
</gene>
<evidence type="ECO:0000313" key="3">
    <source>
        <dbReference type="Proteomes" id="UP001152607"/>
    </source>
</evidence>
<evidence type="ECO:0000256" key="1">
    <source>
        <dbReference type="SAM" id="SignalP"/>
    </source>
</evidence>
<keyword evidence="3" id="KW-1185">Reference proteome</keyword>
<accession>A0A9W4UQ55</accession>
<organism evidence="2 3">
    <name type="scientific">Periconia digitata</name>
    <dbReference type="NCBI Taxonomy" id="1303443"/>
    <lineage>
        <taxon>Eukaryota</taxon>
        <taxon>Fungi</taxon>
        <taxon>Dikarya</taxon>
        <taxon>Ascomycota</taxon>
        <taxon>Pezizomycotina</taxon>
        <taxon>Dothideomycetes</taxon>
        <taxon>Pleosporomycetidae</taxon>
        <taxon>Pleosporales</taxon>
        <taxon>Massarineae</taxon>
        <taxon>Periconiaceae</taxon>
        <taxon>Periconia</taxon>
    </lineage>
</organism>
<dbReference type="AlphaFoldDB" id="A0A9W4UQ55"/>